<feature type="transmembrane region" description="Helical" evidence="1">
    <location>
        <begin position="90"/>
        <end position="110"/>
    </location>
</feature>
<evidence type="ECO:0000313" key="2">
    <source>
        <dbReference type="EMBL" id="AHI52494.1"/>
    </source>
</evidence>
<keyword evidence="1" id="KW-0812">Transmembrane</keyword>
<organism evidence="2 3">
    <name type="scientific">Spiroplasma culicicola AES-1</name>
    <dbReference type="NCBI Taxonomy" id="1276246"/>
    <lineage>
        <taxon>Bacteria</taxon>
        <taxon>Bacillati</taxon>
        <taxon>Mycoplasmatota</taxon>
        <taxon>Mollicutes</taxon>
        <taxon>Entomoplasmatales</taxon>
        <taxon>Spiroplasmataceae</taxon>
        <taxon>Spiroplasma</taxon>
    </lineage>
</organism>
<evidence type="ECO:0008006" key="4">
    <source>
        <dbReference type="Google" id="ProtNLM"/>
    </source>
</evidence>
<gene>
    <name evidence="2" type="ORF">SCULI_v1c01530</name>
</gene>
<dbReference type="EMBL" id="CP006681">
    <property type="protein sequence ID" value="AHI52494.1"/>
    <property type="molecule type" value="Genomic_DNA"/>
</dbReference>
<dbReference type="KEGG" id="scq:SCULI_v1c01530"/>
<protein>
    <recommendedName>
        <fullName evidence="4">Transmembrane protein</fullName>
    </recommendedName>
</protein>
<dbReference type="AlphaFoldDB" id="W6AFM3"/>
<keyword evidence="1" id="KW-0472">Membrane</keyword>
<dbReference type="HOGENOM" id="CLU_2119576_0_0_14"/>
<evidence type="ECO:0000313" key="3">
    <source>
        <dbReference type="Proteomes" id="UP000019267"/>
    </source>
</evidence>
<dbReference type="PATRIC" id="fig|1276246.3.peg.153"/>
<name>W6AFM3_9MOLU</name>
<reference evidence="2 3" key="1">
    <citation type="journal article" date="2014" name="Genome Biol. Evol.">
        <title>Molecular evolution of the substrate utilization strategies and putative virulence factors in mosquito-associated Spiroplasma species.</title>
        <authorList>
            <person name="Chang T.H."/>
            <person name="Lo W.S."/>
            <person name="Ku C."/>
            <person name="Chen L.L."/>
            <person name="Kuo C.H."/>
        </authorList>
    </citation>
    <scope>NUCLEOTIDE SEQUENCE [LARGE SCALE GENOMIC DNA]</scope>
    <source>
        <strain evidence="2">AES-1</strain>
    </source>
</reference>
<feature type="transmembrane region" description="Helical" evidence="1">
    <location>
        <begin position="59"/>
        <end position="78"/>
    </location>
</feature>
<keyword evidence="1" id="KW-1133">Transmembrane helix</keyword>
<dbReference type="RefSeq" id="WP_025362738.1">
    <property type="nucleotide sequence ID" value="NZ_CP006681.1"/>
</dbReference>
<feature type="transmembrane region" description="Helical" evidence="1">
    <location>
        <begin position="30"/>
        <end position="53"/>
    </location>
</feature>
<dbReference type="Proteomes" id="UP000019267">
    <property type="component" value="Chromosome"/>
</dbReference>
<proteinExistence type="predicted"/>
<accession>W6AFM3</accession>
<sequence>MEKEFRSFEEINGSNVNEKRENEIVKKYKGLLIANLVLNFVPILLFIILGILIPYIALYLVPMLVIIVPIIIISGLLIKDPKNKNLVIALYFLLTFYNWISLILITIYGYKLDF</sequence>
<evidence type="ECO:0000256" key="1">
    <source>
        <dbReference type="SAM" id="Phobius"/>
    </source>
</evidence>
<keyword evidence="3" id="KW-1185">Reference proteome</keyword>